<name>A0A2I2Z218_GORGO</name>
<dbReference type="Bgee" id="ENSGGOG00000013404">
    <property type="expression patterns" value="Expressed in liver and 6 other cell types or tissues"/>
</dbReference>
<dbReference type="FunCoup" id="A0A2I2Z218">
    <property type="interactions" value="657"/>
</dbReference>
<dbReference type="GO" id="GO:0006814">
    <property type="term" value="P:sodium ion transport"/>
    <property type="evidence" value="ECO:0007669"/>
    <property type="project" value="InterPro"/>
</dbReference>
<dbReference type="OMA" id="DWRLDYC"/>
<keyword evidence="5" id="KW-1185">Reference proteome</keyword>
<dbReference type="CDD" id="cd04751">
    <property type="entry name" value="Commd3"/>
    <property type="match status" value="1"/>
</dbReference>
<dbReference type="Proteomes" id="UP000001519">
    <property type="component" value="Chromosome 10"/>
</dbReference>
<evidence type="ECO:0000313" key="4">
    <source>
        <dbReference type="Ensembl" id="ENSGGOP00000041293.1"/>
    </source>
</evidence>
<sequence length="232" mass="26561">MELSESVQKGFQMLADPGSFDSNAFTLLLRAAFQSLLDAQADEAVLDHPDLKHIDPVVLKHCHAAAATYILEAGKHRADKSTLRYRIYLNIHLFSNTNLMISISVLKMETELWLFFFLSSSTYLEDCKFDRERIELFCTEYQNNKNSLEILLGSIGRSLPHVTDVSWRLEYQIKTNQLHRMYRPAYLVTLSVQNTDSPSYPEISFSCSMEQLQDLVGKLKDASKSLERATQL</sequence>
<dbReference type="AlphaFoldDB" id="A0A2I2Z218"/>
<dbReference type="PANTHER" id="PTHR31159:SF1">
    <property type="entry name" value="COMM DOMAIN-CONTAINING PROTEIN 3"/>
    <property type="match status" value="1"/>
</dbReference>
<reference evidence="4 5" key="2">
    <citation type="journal article" date="2012" name="Nature">
        <title>Insights into hominid evolution from the gorilla genome sequence.</title>
        <authorList>
            <person name="Scally A."/>
            <person name="Dutheil J.Y."/>
            <person name="Hillier L.W."/>
            <person name="Jordan G.E."/>
            <person name="Goodhead I."/>
            <person name="Herrero J."/>
            <person name="Hobolth A."/>
            <person name="Lappalainen T."/>
            <person name="Mailund T."/>
            <person name="Marques-Bonet T."/>
            <person name="McCarthy S."/>
            <person name="Montgomery S.H."/>
            <person name="Schwalie P.C."/>
            <person name="Tang Y.A."/>
            <person name="Ward M.C."/>
            <person name="Xue Y."/>
            <person name="Yngvadottir B."/>
            <person name="Alkan C."/>
            <person name="Andersen L.N."/>
            <person name="Ayub Q."/>
            <person name="Ball E.V."/>
            <person name="Beal K."/>
            <person name="Bradley B.J."/>
            <person name="Chen Y."/>
            <person name="Clee C.M."/>
            <person name="Fitzgerald S."/>
            <person name="Graves T.A."/>
            <person name="Gu Y."/>
            <person name="Heath P."/>
            <person name="Heger A."/>
            <person name="Karakoc E."/>
            <person name="Kolb-Kokocinski A."/>
            <person name="Laird G.K."/>
            <person name="Lunter G."/>
            <person name="Meader S."/>
            <person name="Mort M."/>
            <person name="Mullikin J.C."/>
            <person name="Munch K."/>
            <person name="O'Connor T.D."/>
            <person name="Phillips A.D."/>
            <person name="Prado-Martinez J."/>
            <person name="Rogers A.S."/>
            <person name="Sajjadian S."/>
            <person name="Schmidt D."/>
            <person name="Shaw K."/>
            <person name="Simpson J.T."/>
            <person name="Stenson P.D."/>
            <person name="Turner D.J."/>
            <person name="Vigilant L."/>
            <person name="Vilella A.J."/>
            <person name="Whitener W."/>
            <person name="Zhu B."/>
            <person name="Cooper D.N."/>
            <person name="de Jong P."/>
            <person name="Dermitzakis E.T."/>
            <person name="Eichler E.E."/>
            <person name="Flicek P."/>
            <person name="Goldman N."/>
            <person name="Mundy N.I."/>
            <person name="Ning Z."/>
            <person name="Odom D.T."/>
            <person name="Ponting C.P."/>
            <person name="Quail M.A."/>
            <person name="Ryder O.A."/>
            <person name="Searle S.M."/>
            <person name="Warren W.C."/>
            <person name="Wilson R.K."/>
            <person name="Schierup M.H."/>
            <person name="Rogers J."/>
            <person name="Tyler-Smith C."/>
            <person name="Durbin R."/>
        </authorList>
    </citation>
    <scope>NUCLEOTIDE SEQUENCE [LARGE SCALE GENOMIC DNA]</scope>
</reference>
<dbReference type="PROSITE" id="PS51269">
    <property type="entry name" value="COMM"/>
    <property type="match status" value="1"/>
</dbReference>
<accession>A0A2I2Z218</accession>
<dbReference type="GeneTree" id="ENSGT00390000015971"/>
<protein>
    <recommendedName>
        <fullName evidence="1">COMM domain-containing protein 3</fullName>
    </recommendedName>
</protein>
<evidence type="ECO:0000256" key="1">
    <source>
        <dbReference type="ARBA" id="ARBA00016548"/>
    </source>
</evidence>
<gene>
    <name evidence="4" type="primary">COMMD3</name>
</gene>
<reference evidence="4" key="3">
    <citation type="submission" date="2025-08" db="UniProtKB">
        <authorList>
            <consortium name="Ensembl"/>
        </authorList>
    </citation>
    <scope>IDENTIFICATION</scope>
</reference>
<dbReference type="InParanoid" id="A0A2I2Z218"/>
<dbReference type="Pfam" id="PF21672">
    <property type="entry name" value="COMM_HN"/>
    <property type="match status" value="1"/>
</dbReference>
<dbReference type="InterPro" id="IPR037355">
    <property type="entry name" value="COMMD3"/>
</dbReference>
<feature type="domain" description="COMM" evidence="3">
    <location>
        <begin position="161"/>
        <end position="230"/>
    </location>
</feature>
<dbReference type="Ensembl" id="ENSGGOT00000056731.1">
    <property type="protein sequence ID" value="ENSGGOP00000041293.1"/>
    <property type="gene ID" value="ENSGGOG00000013404.3"/>
</dbReference>
<proteinExistence type="inferred from homology"/>
<organism evidence="4 5">
    <name type="scientific">Gorilla gorilla gorilla</name>
    <name type="common">Western lowland gorilla</name>
    <dbReference type="NCBI Taxonomy" id="9595"/>
    <lineage>
        <taxon>Eukaryota</taxon>
        <taxon>Metazoa</taxon>
        <taxon>Chordata</taxon>
        <taxon>Craniata</taxon>
        <taxon>Vertebrata</taxon>
        <taxon>Euteleostomi</taxon>
        <taxon>Mammalia</taxon>
        <taxon>Eutheria</taxon>
        <taxon>Euarchontoglires</taxon>
        <taxon>Primates</taxon>
        <taxon>Haplorrhini</taxon>
        <taxon>Catarrhini</taxon>
        <taxon>Hominidae</taxon>
        <taxon>Gorilla</taxon>
    </lineage>
</organism>
<reference evidence="4" key="4">
    <citation type="submission" date="2025-09" db="UniProtKB">
        <authorList>
            <consortium name="Ensembl"/>
        </authorList>
    </citation>
    <scope>IDENTIFICATION</scope>
</reference>
<evidence type="ECO:0000259" key="3">
    <source>
        <dbReference type="PROSITE" id="PS51269"/>
    </source>
</evidence>
<evidence type="ECO:0000256" key="2">
    <source>
        <dbReference type="ARBA" id="ARBA00093469"/>
    </source>
</evidence>
<dbReference type="PANTHER" id="PTHR31159">
    <property type="entry name" value="COMM DOMAIN-CONTAINING PROTEIN 3"/>
    <property type="match status" value="1"/>
</dbReference>
<dbReference type="EMBL" id="CABD030069533">
    <property type="status" value="NOT_ANNOTATED_CDS"/>
    <property type="molecule type" value="Genomic_DNA"/>
</dbReference>
<dbReference type="Pfam" id="PF07258">
    <property type="entry name" value="COMM_domain"/>
    <property type="match status" value="1"/>
</dbReference>
<reference evidence="5" key="1">
    <citation type="submission" date="2011-05" db="EMBL/GenBank/DDBJ databases">
        <title>Insights into the evolution of the great apes provided by the gorilla genome.</title>
        <authorList>
            <person name="Scally A."/>
        </authorList>
    </citation>
    <scope>NUCLEOTIDE SEQUENCE [LARGE SCALE GENOMIC DNA]</scope>
</reference>
<dbReference type="STRING" id="9593.ENSGGOP00000041293"/>
<comment type="similarity">
    <text evidence="2">Belongs to the COMM domain-containing protein 3 family.</text>
</comment>
<evidence type="ECO:0000313" key="5">
    <source>
        <dbReference type="Proteomes" id="UP000001519"/>
    </source>
</evidence>
<dbReference type="InterPro" id="IPR017920">
    <property type="entry name" value="COMM"/>
</dbReference>